<dbReference type="Pfam" id="PF13676">
    <property type="entry name" value="TIR_2"/>
    <property type="match status" value="1"/>
</dbReference>
<dbReference type="NCBIfam" id="NF040586">
    <property type="entry name" value="FxSxx_TPR"/>
    <property type="match status" value="1"/>
</dbReference>
<dbReference type="PANTHER" id="PTHR46082:SF6">
    <property type="entry name" value="AAA+ ATPASE DOMAIN-CONTAINING PROTEIN-RELATED"/>
    <property type="match status" value="1"/>
</dbReference>
<dbReference type="RefSeq" id="WP_314206683.1">
    <property type="nucleotide sequence ID" value="NZ_JAVTLL010000034.1"/>
</dbReference>
<feature type="region of interest" description="Disordered" evidence="1">
    <location>
        <begin position="1138"/>
        <end position="1162"/>
    </location>
</feature>
<evidence type="ECO:0000259" key="2">
    <source>
        <dbReference type="Pfam" id="PF13676"/>
    </source>
</evidence>
<dbReference type="InterPro" id="IPR011990">
    <property type="entry name" value="TPR-like_helical_dom_sf"/>
</dbReference>
<dbReference type="NCBIfam" id="NF047398">
    <property type="entry name" value="AAA_KGGVGR"/>
    <property type="match status" value="1"/>
</dbReference>
<evidence type="ECO:0000256" key="1">
    <source>
        <dbReference type="SAM" id="MobiDB-lite"/>
    </source>
</evidence>
<dbReference type="Pfam" id="PF13374">
    <property type="entry name" value="TPR_10"/>
    <property type="match status" value="1"/>
</dbReference>
<dbReference type="EMBL" id="JAVTLL010000034">
    <property type="protein sequence ID" value="MDT7846330.1"/>
    <property type="molecule type" value="Genomic_DNA"/>
</dbReference>
<proteinExistence type="predicted"/>
<dbReference type="Gene3D" id="1.25.40.10">
    <property type="entry name" value="Tetratricopeptide repeat domain"/>
    <property type="match status" value="1"/>
</dbReference>
<evidence type="ECO:0000313" key="3">
    <source>
        <dbReference type="EMBL" id="MDT7846330.1"/>
    </source>
</evidence>
<dbReference type="Gene3D" id="3.40.50.300">
    <property type="entry name" value="P-loop containing nucleotide triphosphate hydrolases"/>
    <property type="match status" value="2"/>
</dbReference>
<evidence type="ECO:0000313" key="4">
    <source>
        <dbReference type="Proteomes" id="UP001257948"/>
    </source>
</evidence>
<gene>
    <name evidence="3" type="primary">fxsT</name>
    <name evidence="3" type="ORF">RQC66_37000</name>
</gene>
<dbReference type="InterPro" id="IPR027417">
    <property type="entry name" value="P-loop_NTPase"/>
</dbReference>
<name>A0ABU3M4A7_9ACTN</name>
<dbReference type="SUPFAM" id="SSF48452">
    <property type="entry name" value="TPR-like"/>
    <property type="match status" value="1"/>
</dbReference>
<dbReference type="InterPro" id="IPR000157">
    <property type="entry name" value="TIR_dom"/>
</dbReference>
<dbReference type="InterPro" id="IPR053137">
    <property type="entry name" value="NLR-like"/>
</dbReference>
<protein>
    <submittedName>
        <fullName evidence="3">FxSxx-COOH system tetratricopeptide repeat protein</fullName>
    </submittedName>
</protein>
<dbReference type="Proteomes" id="UP001257948">
    <property type="component" value="Unassembled WGS sequence"/>
</dbReference>
<accession>A0ABU3M4A7</accession>
<sequence length="1162" mass="128050">MTMSQGRIATFYSYKGGVGRSFLLSNSAVLLAQWGYRVLCIDWDLEAPGLHYYFRPYMDVPATGLTDMALAVREGERVGALDHITPVALPDGATLDLIAAGGVGNDYVPKLQSIDWEQLYLEHDFGNVLESWRERWLDAYDVILVDSRTGISDSGGICTAQLPHILAYTFTANQQNVDGVLDVVRRASVTRNSLPYDRSRLLTLPLLCRFDMSEEYERAAEWREKLRGELKPSYDAWVPDGSPVERVLDNCTVPYSAYWSFGEDLPVVTEDFRNPQLISHSIASIAALIARNLEDARLFTESRDAYVDAAIRTGRRGGHYQYDFFISGTPKTESEATRLAALLAEAGLSSFSALQPDAGPRENLRPVIDSSRHLVLLARDSVDSWHRDELNYFLRQTLDEQSDRTVFPVVGSTRVLRDLPSLVHALPSYSLAEGQLADVARGISARARSQSTHVDFDTASSAGRGRVFVAHMPEDRAWAEWVSWTLREAGYEVDQDWPGRQGDSFLTTVLGLPAEDRIVALYSAAFLGEGGMPRDQLAALLAMPEKFIALRVEEIDMAGAVQRHGFTDLFGVEEREAREALLRAVENPISTPTTPPAFPASSTTDSRVPGDRPTAWNLPTRNAGFIARDDLMLEIKTRLTDSTTRAPLALTGPCGVGKSQLAIEYAHHYRSEYDLVWYMQGAYTSSLAELAAALGCWQADSSDVDGVRALHQELRERSRWLLIFDGVENPVDLAGLLPNGDGHVLITSRNPHWRQVATTLEVDVLPRADAVALLTSRHRNLTKGYATQLAEALDGLPLALAQAAEALYVFPPEEYLQLLAEHPAETLDEDRPSDYPGGYLTAQLAMSLNKLSQEKPEAALLLRACVLLAPVPLPLTPTALGATPRGFRQLLMAMEEAGLARVSGGSTRLPRLTLAVLRDHLSAEQRAPAAAKASELLIALDPDDAPDAEGRWRELAPHFLAIAPGDLVTTNARAVALRACWYLMELGDYGQALHRLQDLYATWERGLGGDAVETLMAASYLARAYFVTEDRESAWKLDSDVFDRQQRVIGPDHPDTLRTATNLAIDLAAVGRTEQAVALGENNLLNQRDVLGPDHPDALQTAANLAIDLETLGRTADANSLRDDTIARMRRVLGHNHSDTLQAIDRHKRRLPPLGAQQTPPF</sequence>
<feature type="region of interest" description="Disordered" evidence="1">
    <location>
        <begin position="588"/>
        <end position="614"/>
    </location>
</feature>
<organism evidence="3 4">
    <name type="scientific">Streptomyces justiciae</name>
    <dbReference type="NCBI Taxonomy" id="2780140"/>
    <lineage>
        <taxon>Bacteria</taxon>
        <taxon>Bacillati</taxon>
        <taxon>Actinomycetota</taxon>
        <taxon>Actinomycetes</taxon>
        <taxon>Kitasatosporales</taxon>
        <taxon>Streptomycetaceae</taxon>
        <taxon>Streptomyces</taxon>
    </lineage>
</organism>
<feature type="domain" description="TIR" evidence="2">
    <location>
        <begin position="467"/>
        <end position="581"/>
    </location>
</feature>
<comment type="caution">
    <text evidence="3">The sequence shown here is derived from an EMBL/GenBank/DDBJ whole genome shotgun (WGS) entry which is preliminary data.</text>
</comment>
<dbReference type="SUPFAM" id="SSF52540">
    <property type="entry name" value="P-loop containing nucleoside triphosphate hydrolases"/>
    <property type="match status" value="2"/>
</dbReference>
<reference evidence="4" key="1">
    <citation type="submission" date="2023-07" db="EMBL/GenBank/DDBJ databases">
        <title>Draft genome sequence of the endophytic actinobacterium Streptomyces justiciae WPN32, a potential antibiotic producer.</title>
        <authorList>
            <person name="Yasawong M."/>
            <person name="Pana W."/>
            <person name="Ganta P."/>
            <person name="Santapan N."/>
            <person name="Songngamsuk T."/>
            <person name="Phatcharaharikarn M."/>
            <person name="Kerdtoob S."/>
            <person name="Nantapong N."/>
        </authorList>
    </citation>
    <scope>NUCLEOTIDE SEQUENCE [LARGE SCALE GENOMIC DNA]</scope>
    <source>
        <strain evidence="4">WPN32</strain>
    </source>
</reference>
<keyword evidence="4" id="KW-1185">Reference proteome</keyword>
<dbReference type="Pfam" id="PF13424">
    <property type="entry name" value="TPR_12"/>
    <property type="match status" value="1"/>
</dbReference>
<dbReference type="PANTHER" id="PTHR46082">
    <property type="entry name" value="ATP/GTP-BINDING PROTEIN-RELATED"/>
    <property type="match status" value="1"/>
</dbReference>